<keyword evidence="5" id="KW-0143">Chaperone</keyword>
<dbReference type="InterPro" id="IPR036316">
    <property type="entry name" value="Pili_assmbl_chap_C_dom_sf"/>
</dbReference>
<dbReference type="InterPro" id="IPR001829">
    <property type="entry name" value="Pili_assmbl_chaperone_bac"/>
</dbReference>
<dbReference type="AlphaFoldDB" id="A0AB38FVK0"/>
<dbReference type="InterPro" id="IPR016147">
    <property type="entry name" value="Pili_assmbl_chaperone_N"/>
</dbReference>
<evidence type="ECO:0000256" key="2">
    <source>
        <dbReference type="ARBA" id="ARBA00007399"/>
    </source>
</evidence>
<evidence type="ECO:0000259" key="7">
    <source>
        <dbReference type="Pfam" id="PF00345"/>
    </source>
</evidence>
<dbReference type="InterPro" id="IPR008962">
    <property type="entry name" value="PapD-like_sf"/>
</dbReference>
<evidence type="ECO:0000256" key="1">
    <source>
        <dbReference type="ARBA" id="ARBA00004418"/>
    </source>
</evidence>
<comment type="subcellular location">
    <subcellularLocation>
        <location evidence="1">Periplasm</location>
    </subcellularLocation>
</comment>
<keyword evidence="4" id="KW-0574">Periplasm</keyword>
<dbReference type="Pfam" id="PF00345">
    <property type="entry name" value="PapD_N"/>
    <property type="match status" value="1"/>
</dbReference>
<feature type="domain" description="Pili assembly chaperone C-terminal" evidence="8">
    <location>
        <begin position="187"/>
        <end position="244"/>
    </location>
</feature>
<dbReference type="PRINTS" id="PR00969">
    <property type="entry name" value="CHAPERONPILI"/>
</dbReference>
<dbReference type="PANTHER" id="PTHR30251">
    <property type="entry name" value="PILUS ASSEMBLY CHAPERONE"/>
    <property type="match status" value="1"/>
</dbReference>
<dbReference type="RefSeq" id="WP_146748695.1">
    <property type="nucleotide sequence ID" value="NZ_UAVL01000009.1"/>
</dbReference>
<dbReference type="Proteomes" id="UP000251313">
    <property type="component" value="Unassembled WGS sequence"/>
</dbReference>
<gene>
    <name evidence="9" type="primary">fimC_2</name>
    <name evidence="9" type="ORF">NCTC11967_02007</name>
</gene>
<dbReference type="Gene3D" id="2.60.40.10">
    <property type="entry name" value="Immunoglobulins"/>
    <property type="match status" value="2"/>
</dbReference>
<feature type="domain" description="Pili assembly chaperone N-terminal" evidence="7">
    <location>
        <begin position="28"/>
        <end position="163"/>
    </location>
</feature>
<proteinExistence type="inferred from homology"/>
<dbReference type="SUPFAM" id="SSF49354">
    <property type="entry name" value="PapD-like"/>
    <property type="match status" value="1"/>
</dbReference>
<comment type="caution">
    <text evidence="9">The sequence shown here is derived from an EMBL/GenBank/DDBJ whole genome shotgun (WGS) entry which is preliminary data.</text>
</comment>
<evidence type="ECO:0000256" key="5">
    <source>
        <dbReference type="ARBA" id="ARBA00023186"/>
    </source>
</evidence>
<protein>
    <submittedName>
        <fullName evidence="9">Chaperone protein fimC</fullName>
    </submittedName>
</protein>
<dbReference type="SUPFAM" id="SSF49584">
    <property type="entry name" value="Periplasmic chaperone C-domain"/>
    <property type="match status" value="1"/>
</dbReference>
<organism evidence="9 10">
    <name type="scientific">Yokenella regensburgei</name>
    <dbReference type="NCBI Taxonomy" id="158877"/>
    <lineage>
        <taxon>Bacteria</taxon>
        <taxon>Pseudomonadati</taxon>
        <taxon>Pseudomonadota</taxon>
        <taxon>Gammaproteobacteria</taxon>
        <taxon>Enterobacterales</taxon>
        <taxon>Enterobacteriaceae</taxon>
        <taxon>Yokenella</taxon>
    </lineage>
</organism>
<dbReference type="PANTHER" id="PTHR30251:SF0">
    <property type="entry name" value="FIMBRIAL CHAPERONE PROTEIN ELFD-RELATED"/>
    <property type="match status" value="1"/>
</dbReference>
<keyword evidence="3 6" id="KW-0732">Signal</keyword>
<dbReference type="EMBL" id="UAVL01000009">
    <property type="protein sequence ID" value="SQA62984.1"/>
    <property type="molecule type" value="Genomic_DNA"/>
</dbReference>
<dbReference type="GO" id="GO:0030288">
    <property type="term" value="C:outer membrane-bounded periplasmic space"/>
    <property type="evidence" value="ECO:0007669"/>
    <property type="project" value="InterPro"/>
</dbReference>
<evidence type="ECO:0000256" key="6">
    <source>
        <dbReference type="SAM" id="SignalP"/>
    </source>
</evidence>
<dbReference type="InterPro" id="IPR013783">
    <property type="entry name" value="Ig-like_fold"/>
</dbReference>
<evidence type="ECO:0000256" key="4">
    <source>
        <dbReference type="ARBA" id="ARBA00022764"/>
    </source>
</evidence>
<dbReference type="GO" id="GO:0071555">
    <property type="term" value="P:cell wall organization"/>
    <property type="evidence" value="ECO:0007669"/>
    <property type="project" value="InterPro"/>
</dbReference>
<evidence type="ECO:0000313" key="10">
    <source>
        <dbReference type="Proteomes" id="UP000251313"/>
    </source>
</evidence>
<feature type="signal peptide" evidence="6">
    <location>
        <begin position="1"/>
        <end position="26"/>
    </location>
</feature>
<evidence type="ECO:0000256" key="3">
    <source>
        <dbReference type="ARBA" id="ARBA00022729"/>
    </source>
</evidence>
<feature type="chain" id="PRO_5044213091" evidence="6">
    <location>
        <begin position="27"/>
        <end position="251"/>
    </location>
</feature>
<evidence type="ECO:0000313" key="9">
    <source>
        <dbReference type="EMBL" id="SQA62984.1"/>
    </source>
</evidence>
<comment type="similarity">
    <text evidence="2">Belongs to the periplasmic pilus chaperone family.</text>
</comment>
<sequence length="251" mass="26513">MINTRQLVFCASLLLSGMCLSGAVHAGGISLGGTRLIFDGSNDAATMSVNNGSTGTWLMRFWVSPYGDKGNDVAATGGKDRAAASLPFVVTPPLYRLDPQGAVELRVNRVSESLPADRESVYYLNSLAIPPKKGDKGYSKAVTSGMQFAVNTRIKLIYRPAALKDAAVVKALPGKLTASADGKTLTIKNPTPYYITMVSLAVNGKAVAADMDTMVAPFGTLSVPSSVAHGKLTYFTVDDRGARTPVTEKNF</sequence>
<dbReference type="Pfam" id="PF02753">
    <property type="entry name" value="PapD_C"/>
    <property type="match status" value="1"/>
</dbReference>
<dbReference type="InterPro" id="IPR016148">
    <property type="entry name" value="Pili_assmbl_chaperone_C"/>
</dbReference>
<dbReference type="InterPro" id="IPR050643">
    <property type="entry name" value="Periplasmic_pilus_chap"/>
</dbReference>
<reference evidence="9 10" key="1">
    <citation type="submission" date="2018-06" db="EMBL/GenBank/DDBJ databases">
        <authorList>
            <consortium name="Pathogen Informatics"/>
            <person name="Doyle S."/>
        </authorList>
    </citation>
    <scope>NUCLEOTIDE SEQUENCE [LARGE SCALE GENOMIC DNA]</scope>
    <source>
        <strain evidence="9 10">NCTC11967</strain>
    </source>
</reference>
<evidence type="ECO:0000259" key="8">
    <source>
        <dbReference type="Pfam" id="PF02753"/>
    </source>
</evidence>
<name>A0AB38FVK0_9ENTR</name>
<accession>A0AB38FVK0</accession>